<gene>
    <name evidence="2" type="ORF">B4102_2856</name>
</gene>
<dbReference type="STRING" id="46224.B4102_2856"/>
<evidence type="ECO:0000313" key="3">
    <source>
        <dbReference type="Proteomes" id="UP000075666"/>
    </source>
</evidence>
<proteinExistence type="predicted"/>
<reference evidence="2 3" key="1">
    <citation type="submission" date="2016-01" db="EMBL/GenBank/DDBJ databases">
        <title>Genome Sequences of Twelve Sporeforming Bacillus Species Isolated from Foods.</title>
        <authorList>
            <person name="Berendsen E.M."/>
            <person name="Wells-Bennik M.H."/>
            <person name="Krawcyk A.O."/>
            <person name="De Jong A."/>
            <person name="Holsappel S."/>
            <person name="Eijlander R.T."/>
            <person name="Kuipers O.P."/>
        </authorList>
    </citation>
    <scope>NUCLEOTIDE SEQUENCE [LARGE SCALE GENOMIC DNA]</scope>
    <source>
        <strain evidence="2 3">B4102</strain>
    </source>
</reference>
<sequence>MEACNSGSHWKANKDAAEKYGTGWATTAAAGYVSGADQYAGASSVDNQALFDDLCNPLQSLTTFKQLLSGTSDNSDTNNNNDNGNTNNTPQEDPYQTGAEF</sequence>
<comment type="caution">
    <text evidence="2">The sequence shown here is derived from an EMBL/GenBank/DDBJ whole genome shotgun (WGS) entry which is preliminary data.</text>
</comment>
<dbReference type="GO" id="GO:0031218">
    <property type="term" value="F:arabinogalactan endo-1,4-beta-galactosidase activity"/>
    <property type="evidence" value="ECO:0007669"/>
    <property type="project" value="UniProtKB-EC"/>
</dbReference>
<dbReference type="Proteomes" id="UP000075666">
    <property type="component" value="Unassembled WGS sequence"/>
</dbReference>
<keyword evidence="2" id="KW-0326">Glycosidase</keyword>
<dbReference type="RefSeq" id="WP_066229990.1">
    <property type="nucleotide sequence ID" value="NZ_JALKTV010000015.1"/>
</dbReference>
<dbReference type="InterPro" id="IPR017853">
    <property type="entry name" value="GH"/>
</dbReference>
<name>A0A150L7J1_9BACI</name>
<dbReference type="AlphaFoldDB" id="A0A150L7J1"/>
<feature type="region of interest" description="Disordered" evidence="1">
    <location>
        <begin position="67"/>
        <end position="101"/>
    </location>
</feature>
<evidence type="ECO:0000256" key="1">
    <source>
        <dbReference type="SAM" id="MobiDB-lite"/>
    </source>
</evidence>
<evidence type="ECO:0000313" key="2">
    <source>
        <dbReference type="EMBL" id="KYD08283.1"/>
    </source>
</evidence>
<keyword evidence="3" id="KW-1185">Reference proteome</keyword>
<dbReference type="PATRIC" id="fig|46224.3.peg.2436"/>
<keyword evidence="2" id="KW-0378">Hydrolase</keyword>
<organism evidence="2 3">
    <name type="scientific">Heyndrickxia sporothermodurans</name>
    <dbReference type="NCBI Taxonomy" id="46224"/>
    <lineage>
        <taxon>Bacteria</taxon>
        <taxon>Bacillati</taxon>
        <taxon>Bacillota</taxon>
        <taxon>Bacilli</taxon>
        <taxon>Bacillales</taxon>
        <taxon>Bacillaceae</taxon>
        <taxon>Heyndrickxia</taxon>
    </lineage>
</organism>
<accession>A0A150L7J1</accession>
<dbReference type="EMBL" id="LQYN01000033">
    <property type="protein sequence ID" value="KYD08283.1"/>
    <property type="molecule type" value="Genomic_DNA"/>
</dbReference>
<dbReference type="Gene3D" id="3.20.20.80">
    <property type="entry name" value="Glycosidases"/>
    <property type="match status" value="1"/>
</dbReference>
<protein>
    <submittedName>
        <fullName evidence="2">Glycosyl hydrolase 53</fullName>
        <ecNumber evidence="2">3.2.1.89</ecNumber>
    </submittedName>
</protein>
<dbReference type="SUPFAM" id="SSF51445">
    <property type="entry name" value="(Trans)glycosidases"/>
    <property type="match status" value="1"/>
</dbReference>
<feature type="compositionally biased region" description="Low complexity" evidence="1">
    <location>
        <begin position="69"/>
        <end position="89"/>
    </location>
</feature>
<dbReference type="EC" id="3.2.1.89" evidence="2"/>